<evidence type="ECO:0000256" key="2">
    <source>
        <dbReference type="ARBA" id="ARBA00022980"/>
    </source>
</evidence>
<dbReference type="InterPro" id="IPR013025">
    <property type="entry name" value="Ribosomal_uL23-like"/>
</dbReference>
<evidence type="ECO:0000256" key="3">
    <source>
        <dbReference type="ARBA" id="ARBA00023274"/>
    </source>
</evidence>
<dbReference type="AlphaFoldDB" id="A0A1F6DJU9"/>
<evidence type="ECO:0000256" key="4">
    <source>
        <dbReference type="ARBA" id="ARBA00035481"/>
    </source>
</evidence>
<evidence type="ECO:0000313" key="5">
    <source>
        <dbReference type="EMBL" id="OGG61666.1"/>
    </source>
</evidence>
<reference evidence="5 6" key="1">
    <citation type="journal article" date="2016" name="Nat. Commun.">
        <title>Thousands of microbial genomes shed light on interconnected biogeochemical processes in an aquifer system.</title>
        <authorList>
            <person name="Anantharaman K."/>
            <person name="Brown C.T."/>
            <person name="Hug L.A."/>
            <person name="Sharon I."/>
            <person name="Castelle C.J."/>
            <person name="Probst A.J."/>
            <person name="Thomas B.C."/>
            <person name="Singh A."/>
            <person name="Wilkins M.J."/>
            <person name="Karaoz U."/>
            <person name="Brodie E.L."/>
            <person name="Williams K.H."/>
            <person name="Hubbard S.S."/>
            <person name="Banfield J.F."/>
        </authorList>
    </citation>
    <scope>NUCLEOTIDE SEQUENCE [LARGE SCALE GENOMIC DNA]</scope>
</reference>
<dbReference type="Pfam" id="PF00276">
    <property type="entry name" value="Ribosomal_L23"/>
    <property type="match status" value="1"/>
</dbReference>
<dbReference type="GO" id="GO:0005840">
    <property type="term" value="C:ribosome"/>
    <property type="evidence" value="ECO:0007669"/>
    <property type="project" value="UniProtKB-KW"/>
</dbReference>
<dbReference type="GO" id="GO:1990904">
    <property type="term" value="C:ribonucleoprotein complex"/>
    <property type="evidence" value="ECO:0007669"/>
    <property type="project" value="UniProtKB-KW"/>
</dbReference>
<dbReference type="InterPro" id="IPR012678">
    <property type="entry name" value="Ribosomal_uL23/eL15/eS24_sf"/>
</dbReference>
<accession>A0A1F6DJU9</accession>
<organism evidence="5 6">
    <name type="scientific">Candidatus Kaiserbacteria bacterium RIFCSPHIGHO2_02_FULL_49_34</name>
    <dbReference type="NCBI Taxonomy" id="1798491"/>
    <lineage>
        <taxon>Bacteria</taxon>
        <taxon>Candidatus Kaiseribacteriota</taxon>
    </lineage>
</organism>
<evidence type="ECO:0000256" key="1">
    <source>
        <dbReference type="ARBA" id="ARBA00006700"/>
    </source>
</evidence>
<dbReference type="Proteomes" id="UP000176511">
    <property type="component" value="Unassembled WGS sequence"/>
</dbReference>
<dbReference type="Gene3D" id="3.30.70.330">
    <property type="match status" value="1"/>
</dbReference>
<dbReference type="GO" id="GO:0006412">
    <property type="term" value="P:translation"/>
    <property type="evidence" value="ECO:0007669"/>
    <property type="project" value="InterPro"/>
</dbReference>
<dbReference type="EMBL" id="MFLE01000016">
    <property type="protein sequence ID" value="OGG61666.1"/>
    <property type="molecule type" value="Genomic_DNA"/>
</dbReference>
<gene>
    <name evidence="5" type="ORF">A3C87_04250</name>
</gene>
<comment type="similarity">
    <text evidence="1">Belongs to the universal ribosomal protein uL23 family.</text>
</comment>
<dbReference type="STRING" id="1798491.A3C87_04250"/>
<comment type="caution">
    <text evidence="5">The sequence shown here is derived from an EMBL/GenBank/DDBJ whole genome shotgun (WGS) entry which is preliminary data.</text>
</comment>
<sequence>MRVAEKNVYVFEIAQKATKTDVRDAIRTLYGVNPVAIRTTTRVAHEATKRGRKIHVSGIKKAYVQLKEGDTITAA</sequence>
<protein>
    <recommendedName>
        <fullName evidence="4">50S ribosomal protein L23</fullName>
    </recommendedName>
</protein>
<dbReference type="SUPFAM" id="SSF54189">
    <property type="entry name" value="Ribosomal proteins S24e, L23 and L15e"/>
    <property type="match status" value="1"/>
</dbReference>
<name>A0A1F6DJU9_9BACT</name>
<dbReference type="GO" id="GO:0003735">
    <property type="term" value="F:structural constituent of ribosome"/>
    <property type="evidence" value="ECO:0007669"/>
    <property type="project" value="InterPro"/>
</dbReference>
<proteinExistence type="inferred from homology"/>
<dbReference type="InterPro" id="IPR012677">
    <property type="entry name" value="Nucleotide-bd_a/b_plait_sf"/>
</dbReference>
<keyword evidence="2 5" id="KW-0689">Ribosomal protein</keyword>
<keyword evidence="3" id="KW-0687">Ribonucleoprotein</keyword>
<evidence type="ECO:0000313" key="6">
    <source>
        <dbReference type="Proteomes" id="UP000176511"/>
    </source>
</evidence>